<evidence type="ECO:0000313" key="1">
    <source>
        <dbReference type="EMBL" id="CAB5223225.1"/>
    </source>
</evidence>
<organism evidence="1">
    <name type="scientific">uncultured Caudovirales phage</name>
    <dbReference type="NCBI Taxonomy" id="2100421"/>
    <lineage>
        <taxon>Viruses</taxon>
        <taxon>Duplodnaviria</taxon>
        <taxon>Heunggongvirae</taxon>
        <taxon>Uroviricota</taxon>
        <taxon>Caudoviricetes</taxon>
        <taxon>Peduoviridae</taxon>
        <taxon>Maltschvirus</taxon>
        <taxon>Maltschvirus maltsch</taxon>
    </lineage>
</organism>
<reference evidence="1" key="1">
    <citation type="submission" date="2020-05" db="EMBL/GenBank/DDBJ databases">
        <authorList>
            <person name="Chiriac C."/>
            <person name="Salcher M."/>
            <person name="Ghai R."/>
            <person name="Kavagutti S V."/>
        </authorList>
    </citation>
    <scope>NUCLEOTIDE SEQUENCE</scope>
</reference>
<dbReference type="EMBL" id="LR798321">
    <property type="protein sequence ID" value="CAB5223225.1"/>
    <property type="molecule type" value="Genomic_DNA"/>
</dbReference>
<name>A0A6J7X283_9CAUD</name>
<gene>
    <name evidence="1" type="ORF">UFOVP383_7</name>
</gene>
<proteinExistence type="predicted"/>
<sequence length="291" mass="31795">MTYFIGHYGKIKLKRQSQTAFTTFVSPDDVNTTLNRFGFDGSLENLLTGDQLVIRTNDPRGLDFMPSSTWPGGGGATLNEIVLYSNINAMGGIRLFNNFLDAINNTRANEYPLEAFTGAPIEISVRILGSIERVLGDVNGFSFNTDRESIETTSLNDKFKRMHSAGLISGGGSIDCLFGTATGGQVENSLLMLQLINRVELGSEFSCFLQLVDNTTTLYSTAKNIYYEFDAVITKSGVEVRADALISCAIDFVTTGEIKLLIGQPSGYILKEDTDKVLKEDLDGLLTEVTD</sequence>
<accession>A0A6J7X283</accession>
<protein>
    <submittedName>
        <fullName evidence="1">Uncharacterized protein</fullName>
    </submittedName>
</protein>